<keyword evidence="2" id="KW-1185">Reference proteome</keyword>
<reference evidence="1" key="1">
    <citation type="submission" date="2023-07" db="EMBL/GenBank/DDBJ databases">
        <title>In vitro acaricidal activity of Serratia ureilytica strains isolated from Mimosa pudica nodules againts the dust mite Tyrophagus putrescentiae.</title>
        <authorList>
            <person name="Wong-Villareal A."/>
            <person name="Cerqueda-Garcia D."/>
        </authorList>
    </citation>
    <scope>NUCLEOTIDE SEQUENCE</scope>
    <source>
        <strain evidence="1">UTS2</strain>
    </source>
</reference>
<protein>
    <submittedName>
        <fullName evidence="1">Uncharacterized protein</fullName>
    </submittedName>
</protein>
<gene>
    <name evidence="1" type="ORF">Q6237_25110</name>
</gene>
<comment type="caution">
    <text evidence="1">The sequence shown here is derived from an EMBL/GenBank/DDBJ whole genome shotgun (WGS) entry which is preliminary data.</text>
</comment>
<dbReference type="RefSeq" id="WP_060559925.1">
    <property type="nucleotide sequence ID" value="NZ_JADTXN010000015.1"/>
</dbReference>
<dbReference type="Proteomes" id="UP001177872">
    <property type="component" value="Unassembled WGS sequence"/>
</dbReference>
<name>A0ABU0VS39_9GAMM</name>
<accession>A0ABU0VS39</accession>
<organism evidence="1 2">
    <name type="scientific">Serratia ureilytica</name>
    <dbReference type="NCBI Taxonomy" id="300181"/>
    <lineage>
        <taxon>Bacteria</taxon>
        <taxon>Pseudomonadati</taxon>
        <taxon>Pseudomonadota</taxon>
        <taxon>Gammaproteobacteria</taxon>
        <taxon>Enterobacterales</taxon>
        <taxon>Yersiniaceae</taxon>
        <taxon>Serratia</taxon>
    </lineage>
</organism>
<dbReference type="EMBL" id="JAVCZN010000019">
    <property type="protein sequence ID" value="MDQ1864264.1"/>
    <property type="molecule type" value="Genomic_DNA"/>
</dbReference>
<evidence type="ECO:0000313" key="2">
    <source>
        <dbReference type="Proteomes" id="UP001177872"/>
    </source>
</evidence>
<proteinExistence type="predicted"/>
<sequence>MTRLITLVARAIISPEKILKKIADVTSSCDNAPKKAYDDKFFIDSNGSVVLNRNNAEVQKAFADNIAGLSTNKTDKKTR</sequence>
<evidence type="ECO:0000313" key="1">
    <source>
        <dbReference type="EMBL" id="MDQ1864264.1"/>
    </source>
</evidence>